<name>A0A423PFG8_9GAMM</name>
<keyword evidence="3" id="KW-1185">Reference proteome</keyword>
<reference evidence="2 3" key="1">
    <citation type="submission" date="2013-10" db="EMBL/GenBank/DDBJ databases">
        <title>Salinisphaera orenii MK-B5 Genome Sequencing.</title>
        <authorList>
            <person name="Lai Q."/>
            <person name="Li C."/>
            <person name="Shao Z."/>
        </authorList>
    </citation>
    <scope>NUCLEOTIDE SEQUENCE [LARGE SCALE GENOMIC DNA]</scope>
    <source>
        <strain evidence="2 3">MK-B5</strain>
    </source>
</reference>
<proteinExistence type="predicted"/>
<evidence type="ECO:0008006" key="4">
    <source>
        <dbReference type="Google" id="ProtNLM"/>
    </source>
</evidence>
<evidence type="ECO:0000313" key="3">
    <source>
        <dbReference type="Proteomes" id="UP000283993"/>
    </source>
</evidence>
<dbReference type="EMBL" id="AYKH01000043">
    <property type="protein sequence ID" value="ROO24315.1"/>
    <property type="molecule type" value="Genomic_DNA"/>
</dbReference>
<feature type="transmembrane region" description="Helical" evidence="1">
    <location>
        <begin position="54"/>
        <end position="79"/>
    </location>
</feature>
<sequence length="207" mass="22381">MSSVALVERFIVLCFWLSPYRWVDALLEAGESANQRGGRDTAGLRAARYALSELYIVAWLVLGVGLWLAQASLPAWLIWPALLRVFGILDKELGVILFGRCKITAGRQVAATGRTIVLALENYVAAAFLMAFVHTKAGRFGEAATGLAPGDALIQSLSIQFSLTPAFTPADGIGWALVLYQSGFAFLFSLIVISLFVSLLEFGASRH</sequence>
<protein>
    <recommendedName>
        <fullName evidence="4">Ion transport domain-containing protein</fullName>
    </recommendedName>
</protein>
<keyword evidence="1" id="KW-1133">Transmembrane helix</keyword>
<comment type="caution">
    <text evidence="2">The sequence shown here is derived from an EMBL/GenBank/DDBJ whole genome shotgun (WGS) entry which is preliminary data.</text>
</comment>
<keyword evidence="1" id="KW-0812">Transmembrane</keyword>
<evidence type="ECO:0000256" key="1">
    <source>
        <dbReference type="SAM" id="Phobius"/>
    </source>
</evidence>
<evidence type="ECO:0000313" key="2">
    <source>
        <dbReference type="EMBL" id="ROO24315.1"/>
    </source>
</evidence>
<organism evidence="2 3">
    <name type="scientific">Salinisphaera orenii MK-B5</name>
    <dbReference type="NCBI Taxonomy" id="856730"/>
    <lineage>
        <taxon>Bacteria</taxon>
        <taxon>Pseudomonadati</taxon>
        <taxon>Pseudomonadota</taxon>
        <taxon>Gammaproteobacteria</taxon>
        <taxon>Salinisphaerales</taxon>
        <taxon>Salinisphaeraceae</taxon>
        <taxon>Salinisphaera</taxon>
    </lineage>
</organism>
<gene>
    <name evidence="2" type="ORF">SAOR_15955</name>
</gene>
<dbReference type="RefSeq" id="WP_123632290.1">
    <property type="nucleotide sequence ID" value="NZ_AYKH01000043.1"/>
</dbReference>
<keyword evidence="1" id="KW-0472">Membrane</keyword>
<dbReference type="Proteomes" id="UP000283993">
    <property type="component" value="Unassembled WGS sequence"/>
</dbReference>
<accession>A0A423PFG8</accession>
<feature type="transmembrane region" description="Helical" evidence="1">
    <location>
        <begin position="173"/>
        <end position="200"/>
    </location>
</feature>
<dbReference type="AlphaFoldDB" id="A0A423PFG8"/>